<evidence type="ECO:0000256" key="1">
    <source>
        <dbReference type="ARBA" id="ARBA00022729"/>
    </source>
</evidence>
<dbReference type="InterPro" id="IPR001638">
    <property type="entry name" value="Solute-binding_3/MltF_N"/>
</dbReference>
<evidence type="ECO:0000256" key="2">
    <source>
        <dbReference type="SAM" id="SignalP"/>
    </source>
</evidence>
<reference evidence="4 5" key="1">
    <citation type="journal article" date="2016" name="Environ. Microbiol.">
        <title>New Methyloceanibacter diversity from North Sea sediments includes methanotroph containing solely the soluble methane monooxygenase.</title>
        <authorList>
            <person name="Vekeman B."/>
            <person name="Kerckhof F.M."/>
            <person name="Cremers G."/>
            <person name="de Vos P."/>
            <person name="Vandamme P."/>
            <person name="Boon N."/>
            <person name="Op den Camp H.J."/>
            <person name="Heylen K."/>
        </authorList>
    </citation>
    <scope>NUCLEOTIDE SEQUENCE [LARGE SCALE GENOMIC DNA]</scope>
    <source>
        <strain evidence="4 5">R-67175</strain>
    </source>
</reference>
<dbReference type="Pfam" id="PF00497">
    <property type="entry name" value="SBP_bac_3"/>
    <property type="match status" value="1"/>
</dbReference>
<dbReference type="RefSeq" id="WP_069441224.1">
    <property type="nucleotide sequence ID" value="NZ_LPWF01000016.1"/>
</dbReference>
<feature type="chain" id="PRO_5009139009" description="Solute-binding protein family 3/N-terminal domain-containing protein" evidence="2">
    <location>
        <begin position="23"/>
        <end position="261"/>
    </location>
</feature>
<evidence type="ECO:0000313" key="5">
    <source>
        <dbReference type="Proteomes" id="UP000094472"/>
    </source>
</evidence>
<dbReference type="STRING" id="1774969.AUC69_08650"/>
<keyword evidence="1 2" id="KW-0732">Signal</keyword>
<dbReference type="EMBL" id="LPWF01000016">
    <property type="protein sequence ID" value="ODR99679.1"/>
    <property type="molecule type" value="Genomic_DNA"/>
</dbReference>
<dbReference type="Proteomes" id="UP000094472">
    <property type="component" value="Unassembled WGS sequence"/>
</dbReference>
<dbReference type="SUPFAM" id="SSF53850">
    <property type="entry name" value="Periplasmic binding protein-like II"/>
    <property type="match status" value="1"/>
</dbReference>
<accession>A0A1E3W1R8</accession>
<feature type="domain" description="Solute-binding protein family 3/N-terminal" evidence="3">
    <location>
        <begin position="27"/>
        <end position="250"/>
    </location>
</feature>
<dbReference type="Gene3D" id="3.40.190.10">
    <property type="entry name" value="Periplasmic binding protein-like II"/>
    <property type="match status" value="2"/>
</dbReference>
<sequence length="261" mass="28218">MKRSVCLGLLVAAAVSVSAARAEETCTKIVATGHPEYPVMAFKDGDEIKGAAPSLVAEIAEELKVPFESKYMGSWADAQTAAREGKADMIIGIYYNDERAEYLQYVQPPFAYDPVQVFVANDARFDFKGQNDLIGKKGVANEGESFGPAFDTFMKDKLTVTRVDGLSAAFDALLSGDADYVIAAYYPGSAELARLGLGEKIVALEPELFSEELFVAFSKKSPCTALSQKFGEGITDMTEGADFREIVGEALRDWDAGNPQD</sequence>
<comment type="caution">
    <text evidence="4">The sequence shown here is derived from an EMBL/GenBank/DDBJ whole genome shotgun (WGS) entry which is preliminary data.</text>
</comment>
<protein>
    <recommendedName>
        <fullName evidence="3">Solute-binding protein family 3/N-terminal domain-containing protein</fullName>
    </recommendedName>
</protein>
<organism evidence="4 5">
    <name type="scientific">Methyloceanibacter superfactus</name>
    <dbReference type="NCBI Taxonomy" id="1774969"/>
    <lineage>
        <taxon>Bacteria</taxon>
        <taxon>Pseudomonadati</taxon>
        <taxon>Pseudomonadota</taxon>
        <taxon>Alphaproteobacteria</taxon>
        <taxon>Hyphomicrobiales</taxon>
        <taxon>Hyphomicrobiaceae</taxon>
        <taxon>Methyloceanibacter</taxon>
    </lineage>
</organism>
<gene>
    <name evidence="4" type="ORF">AUC69_08650</name>
</gene>
<name>A0A1E3W1R8_9HYPH</name>
<dbReference type="PANTHER" id="PTHR35936">
    <property type="entry name" value="MEMBRANE-BOUND LYTIC MUREIN TRANSGLYCOSYLASE F"/>
    <property type="match status" value="1"/>
</dbReference>
<keyword evidence="5" id="KW-1185">Reference proteome</keyword>
<feature type="signal peptide" evidence="2">
    <location>
        <begin position="1"/>
        <end position="22"/>
    </location>
</feature>
<dbReference type="PANTHER" id="PTHR35936:SF6">
    <property type="entry name" value="AMINO ACID ABC TRANSPORTER SUBSTRATE-BINDING PAAT FAMILY PROTEIN"/>
    <property type="match status" value="1"/>
</dbReference>
<evidence type="ECO:0000313" key="4">
    <source>
        <dbReference type="EMBL" id="ODR99679.1"/>
    </source>
</evidence>
<dbReference type="OrthoDB" id="6192933at2"/>
<proteinExistence type="predicted"/>
<evidence type="ECO:0000259" key="3">
    <source>
        <dbReference type="SMART" id="SM00062"/>
    </source>
</evidence>
<dbReference type="AlphaFoldDB" id="A0A1E3W1R8"/>
<dbReference type="SMART" id="SM00062">
    <property type="entry name" value="PBPb"/>
    <property type="match status" value="1"/>
</dbReference>